<organism evidence="2">
    <name type="scientific">Cucumis melo</name>
    <name type="common">Muskmelon</name>
    <dbReference type="NCBI Taxonomy" id="3656"/>
    <lineage>
        <taxon>Eukaryota</taxon>
        <taxon>Viridiplantae</taxon>
        <taxon>Streptophyta</taxon>
        <taxon>Embryophyta</taxon>
        <taxon>Tracheophyta</taxon>
        <taxon>Spermatophyta</taxon>
        <taxon>Magnoliopsida</taxon>
        <taxon>eudicotyledons</taxon>
        <taxon>Gunneridae</taxon>
        <taxon>Pentapetalae</taxon>
        <taxon>rosids</taxon>
        <taxon>fabids</taxon>
        <taxon>Cucurbitales</taxon>
        <taxon>Cucurbitaceae</taxon>
        <taxon>Benincaseae</taxon>
        <taxon>Cucumis</taxon>
    </lineage>
</organism>
<accession>A0A9I9EKS6</accession>
<feature type="region of interest" description="Disordered" evidence="1">
    <location>
        <begin position="25"/>
        <end position="47"/>
    </location>
</feature>
<feature type="compositionally biased region" description="Polar residues" evidence="1">
    <location>
        <begin position="31"/>
        <end position="47"/>
    </location>
</feature>
<proteinExistence type="predicted"/>
<sequence>MFLKPTTGMTLDIAAVRSSTPVPADAKLTPVLTSSSDSLGSRNGGTSSFIPNLDATMSGMSFPSLNLPVAT</sequence>
<evidence type="ECO:0000256" key="1">
    <source>
        <dbReference type="SAM" id="MobiDB-lite"/>
    </source>
</evidence>
<name>A0A9I9EKS6_CUCME</name>
<dbReference type="AlphaFoldDB" id="A0A9I9EKS6"/>
<reference evidence="2" key="1">
    <citation type="submission" date="2023-03" db="UniProtKB">
        <authorList>
            <consortium name="EnsemblPlants"/>
        </authorList>
    </citation>
    <scope>IDENTIFICATION</scope>
</reference>
<dbReference type="EnsemblPlants" id="MELO3C035159.2.1">
    <property type="protein sequence ID" value="MELO3C035159.2.1"/>
    <property type="gene ID" value="MELO3C035159.2"/>
</dbReference>
<evidence type="ECO:0000313" key="2">
    <source>
        <dbReference type="EnsemblPlants" id="MELO3C035159.2.1"/>
    </source>
</evidence>
<dbReference type="Gramene" id="MELO3C035159.2.1">
    <property type="protein sequence ID" value="MELO3C035159.2.1"/>
    <property type="gene ID" value="MELO3C035159.2"/>
</dbReference>
<protein>
    <submittedName>
        <fullName evidence="2">Uncharacterized protein</fullName>
    </submittedName>
</protein>